<feature type="non-terminal residue" evidence="2">
    <location>
        <position position="1"/>
    </location>
</feature>
<evidence type="ECO:0000313" key="2">
    <source>
        <dbReference type="EMBL" id="SVA79660.1"/>
    </source>
</evidence>
<feature type="transmembrane region" description="Helical" evidence="1">
    <location>
        <begin position="36"/>
        <end position="59"/>
    </location>
</feature>
<evidence type="ECO:0000256" key="1">
    <source>
        <dbReference type="SAM" id="Phobius"/>
    </source>
</evidence>
<keyword evidence="1" id="KW-0472">Membrane</keyword>
<keyword evidence="1" id="KW-1133">Transmembrane helix</keyword>
<dbReference type="EMBL" id="UINC01018887">
    <property type="protein sequence ID" value="SVA79660.1"/>
    <property type="molecule type" value="Genomic_DNA"/>
</dbReference>
<keyword evidence="1" id="KW-0812">Transmembrane</keyword>
<proteinExistence type="predicted"/>
<dbReference type="AlphaFoldDB" id="A0A381YRR8"/>
<sequence length="66" mass="7582">VNRFQSIVAHHGEPGDPVLLEWIKHRLEELVGMDPLTVIVIVLAFILVIPIGIVTVYIWERHHSKH</sequence>
<organism evidence="2">
    <name type="scientific">marine metagenome</name>
    <dbReference type="NCBI Taxonomy" id="408172"/>
    <lineage>
        <taxon>unclassified sequences</taxon>
        <taxon>metagenomes</taxon>
        <taxon>ecological metagenomes</taxon>
    </lineage>
</organism>
<gene>
    <name evidence="2" type="ORF">METZ01_LOCUS132514</name>
</gene>
<reference evidence="2" key="1">
    <citation type="submission" date="2018-05" db="EMBL/GenBank/DDBJ databases">
        <authorList>
            <person name="Lanie J.A."/>
            <person name="Ng W.-L."/>
            <person name="Kazmierczak K.M."/>
            <person name="Andrzejewski T.M."/>
            <person name="Davidsen T.M."/>
            <person name="Wayne K.J."/>
            <person name="Tettelin H."/>
            <person name="Glass J.I."/>
            <person name="Rusch D."/>
            <person name="Podicherti R."/>
            <person name="Tsui H.-C.T."/>
            <person name="Winkler M.E."/>
        </authorList>
    </citation>
    <scope>NUCLEOTIDE SEQUENCE</scope>
</reference>
<name>A0A381YRR8_9ZZZZ</name>
<accession>A0A381YRR8</accession>
<protein>
    <submittedName>
        <fullName evidence="2">Uncharacterized protein</fullName>
    </submittedName>
</protein>